<evidence type="ECO:0000256" key="4">
    <source>
        <dbReference type="ARBA" id="ARBA00016069"/>
    </source>
</evidence>
<evidence type="ECO:0000256" key="2">
    <source>
        <dbReference type="ARBA" id="ARBA00006943"/>
    </source>
</evidence>
<organism evidence="9 10">
    <name type="scientific">Metarhizium album (strain ARSEF 1941)</name>
    <dbReference type="NCBI Taxonomy" id="1081103"/>
    <lineage>
        <taxon>Eukaryota</taxon>
        <taxon>Fungi</taxon>
        <taxon>Dikarya</taxon>
        <taxon>Ascomycota</taxon>
        <taxon>Pezizomycotina</taxon>
        <taxon>Sordariomycetes</taxon>
        <taxon>Hypocreomycetidae</taxon>
        <taxon>Hypocreales</taxon>
        <taxon>Clavicipitaceae</taxon>
        <taxon>Metarhizium</taxon>
    </lineage>
</organism>
<dbReference type="OrthoDB" id="10264242at2759"/>
<dbReference type="AlphaFoldDB" id="A0A0B2X4P9"/>
<comment type="pathway">
    <text evidence="1">Amine and polyamine biosynthesis; creatine biosynthesis; creatine from L-arginine and glycine: step 1/2.</text>
</comment>
<feature type="active site" evidence="8">
    <location>
        <position position="259"/>
    </location>
</feature>
<accession>A0A0B2X4P9</accession>
<dbReference type="GeneID" id="63734780"/>
<dbReference type="PANTHER" id="PTHR10488:SF1">
    <property type="entry name" value="GLYCINE AMIDINOTRANSFERASE, MITOCHONDRIAL"/>
    <property type="match status" value="1"/>
</dbReference>
<dbReference type="HOGENOM" id="CLU_047415_0_0_1"/>
<evidence type="ECO:0000313" key="9">
    <source>
        <dbReference type="EMBL" id="KHO01324.1"/>
    </source>
</evidence>
<dbReference type="GO" id="GO:0006601">
    <property type="term" value="P:creatine biosynthetic process"/>
    <property type="evidence" value="ECO:0007669"/>
    <property type="project" value="UniProtKB-UniPathway"/>
</dbReference>
<evidence type="ECO:0000256" key="6">
    <source>
        <dbReference type="ARBA" id="ARBA00031403"/>
    </source>
</evidence>
<dbReference type="PANTHER" id="PTHR10488">
    <property type="entry name" value="GLYCINE AMIDINOTRANSFERASE, MITOCHONDRIAL"/>
    <property type="match status" value="1"/>
</dbReference>
<evidence type="ECO:0000256" key="3">
    <source>
        <dbReference type="ARBA" id="ARBA00012351"/>
    </source>
</evidence>
<name>A0A0B2X4P9_METAS</name>
<sequence>MSDAACCWDGKRLLRYHGQIETAMTECLEVTTTVYAYAPGVSWVISGQYPVRGIYETRQFPLIPLTHINFNTIMSTLISADNEWSPLKAVIVGRAEHSAFPSEPRAVFEASMPAEHVDEFRPRNPFPADIVAKAQEELDNLASVLQQHGVKVYRPDEVDWLKVGGYTGSMPRDTLMTVGNTLIESPFAWACRRREVELGYSSILRELSSGAGAARICRAPTIIGKDTIYDRSVIDGTRSAASSNGSPSWSINNTRPATDVADFMRLGKTIVGQLSHVTNMKGIEYLRAQVPDGYSVEVLRTTDDHAMHIDTTILPLRHGLAVYNPERVSEDELRRHAVFAGWDLRPYPFKPKPRGPSSPPMYMCSPWLVLNALSLNEKQIFVEEQDVEFANWLRDEFGMEPIMLPFQHVNSLGGSFHCATVDLVRE</sequence>
<dbReference type="RefSeq" id="XP_040682389.1">
    <property type="nucleotide sequence ID" value="XM_040819124.1"/>
</dbReference>
<gene>
    <name evidence="9" type="ORF">MAM_00325</name>
</gene>
<dbReference type="CDD" id="cd21113">
    <property type="entry name" value="amidinotransferase-like"/>
    <property type="match status" value="1"/>
</dbReference>
<dbReference type="InterPro" id="IPR033195">
    <property type="entry name" value="AmidinoTrfase"/>
</dbReference>
<feature type="active site" evidence="8">
    <location>
        <position position="308"/>
    </location>
</feature>
<keyword evidence="10" id="KW-1185">Reference proteome</keyword>
<dbReference type="GO" id="GO:0005758">
    <property type="term" value="C:mitochondrial intermembrane space"/>
    <property type="evidence" value="ECO:0007669"/>
    <property type="project" value="TreeGrafter"/>
</dbReference>
<dbReference type="SUPFAM" id="SSF55909">
    <property type="entry name" value="Pentein"/>
    <property type="match status" value="1"/>
</dbReference>
<reference evidence="9 10" key="1">
    <citation type="journal article" date="2014" name="Proc. Natl. Acad. Sci. U.S.A.">
        <title>Trajectory and genomic determinants of fungal-pathogen speciation and host adaptation.</title>
        <authorList>
            <person name="Hu X."/>
            <person name="Xiao G."/>
            <person name="Zheng P."/>
            <person name="Shang Y."/>
            <person name="Su Y."/>
            <person name="Zhang X."/>
            <person name="Liu X."/>
            <person name="Zhan S."/>
            <person name="St Leger R.J."/>
            <person name="Wang C."/>
        </authorList>
    </citation>
    <scope>NUCLEOTIDE SEQUENCE [LARGE SCALE GENOMIC DNA]</scope>
    <source>
        <strain evidence="9 10">ARSEF 1941</strain>
    </source>
</reference>
<keyword evidence="5 9" id="KW-0808">Transferase</keyword>
<dbReference type="STRING" id="1081103.A0A0B2X4P9"/>
<comment type="caution">
    <text evidence="9">The sequence shown here is derived from an EMBL/GenBank/DDBJ whole genome shotgun (WGS) entry which is preliminary data.</text>
</comment>
<protein>
    <recommendedName>
        <fullName evidence="4">Glycine amidinotransferase, mitochondrial</fullName>
        <ecNumber evidence="3">2.1.4.1</ecNumber>
    </recommendedName>
    <alternativeName>
        <fullName evidence="6">L-arginine:glycine amidinotransferase</fullName>
    </alternativeName>
    <alternativeName>
        <fullName evidence="7">Transamidinase</fullName>
    </alternativeName>
</protein>
<dbReference type="Gene3D" id="3.75.10.10">
    <property type="entry name" value="L-arginine/glycine Amidinotransferase, Chain A"/>
    <property type="match status" value="1"/>
</dbReference>
<evidence type="ECO:0000256" key="5">
    <source>
        <dbReference type="ARBA" id="ARBA00022679"/>
    </source>
</evidence>
<dbReference type="GO" id="GO:0015068">
    <property type="term" value="F:glycine amidinotransferase activity"/>
    <property type="evidence" value="ECO:0007669"/>
    <property type="project" value="UniProtKB-EC"/>
</dbReference>
<dbReference type="EC" id="2.1.4.1" evidence="3"/>
<feature type="active site" description="Amidino-cysteine intermediate" evidence="8">
    <location>
        <position position="418"/>
    </location>
</feature>
<evidence type="ECO:0000256" key="8">
    <source>
        <dbReference type="PIRSR" id="PIRSR633195-1"/>
    </source>
</evidence>
<comment type="similarity">
    <text evidence="2">Belongs to the amidinotransferase family.</text>
</comment>
<dbReference type="EMBL" id="AZHE01000001">
    <property type="protein sequence ID" value="KHO01324.1"/>
    <property type="molecule type" value="Genomic_DNA"/>
</dbReference>
<proteinExistence type="inferred from homology"/>
<dbReference type="Proteomes" id="UP000030816">
    <property type="component" value="Unassembled WGS sequence"/>
</dbReference>
<evidence type="ECO:0000256" key="7">
    <source>
        <dbReference type="ARBA" id="ARBA00033346"/>
    </source>
</evidence>
<evidence type="ECO:0000313" key="10">
    <source>
        <dbReference type="Proteomes" id="UP000030816"/>
    </source>
</evidence>
<dbReference type="UniPathway" id="UPA00104">
    <property type="reaction ID" value="UER00579"/>
</dbReference>
<evidence type="ECO:0000256" key="1">
    <source>
        <dbReference type="ARBA" id="ARBA00004858"/>
    </source>
</evidence>